<gene>
    <name evidence="1" type="ordered locus">Meso_1303</name>
</gene>
<proteinExistence type="predicted"/>
<protein>
    <submittedName>
        <fullName evidence="1">Entericidin EcnAB</fullName>
    </submittedName>
</protein>
<sequence length="74" mass="7448" precursor="true">MSLSLSSFSRLSRGAKMGNQIMSAKILSRIAVLAAVIGLAAGCANTIRGVGQDTANAVNATQNAGQNVATAAER</sequence>
<organism evidence="1">
    <name type="scientific">Chelativorans sp. (strain BNC1)</name>
    <dbReference type="NCBI Taxonomy" id="266779"/>
    <lineage>
        <taxon>Bacteria</taxon>
        <taxon>Pseudomonadati</taxon>
        <taxon>Pseudomonadota</taxon>
        <taxon>Alphaproteobacteria</taxon>
        <taxon>Hyphomicrobiales</taxon>
        <taxon>Phyllobacteriaceae</taxon>
        <taxon>Chelativorans</taxon>
    </lineage>
</organism>
<dbReference type="EMBL" id="CP000390">
    <property type="protein sequence ID" value="ABG62699.1"/>
    <property type="molecule type" value="Genomic_DNA"/>
</dbReference>
<evidence type="ECO:0000313" key="1">
    <source>
        <dbReference type="EMBL" id="ABG62699.1"/>
    </source>
</evidence>
<name>Q11IS6_CHESB</name>
<reference evidence="1" key="1">
    <citation type="submission" date="2006-06" db="EMBL/GenBank/DDBJ databases">
        <title>Complete sequence of chromosome of Chelativorans sp. BNC1.</title>
        <authorList>
            <consortium name="US DOE Joint Genome Institute"/>
            <person name="Copeland A."/>
            <person name="Lucas S."/>
            <person name="Lapidus A."/>
            <person name="Barry K."/>
            <person name="Detter J.C."/>
            <person name="Glavina del Rio T."/>
            <person name="Hammon N."/>
            <person name="Israni S."/>
            <person name="Dalin E."/>
            <person name="Tice H."/>
            <person name="Pitluck S."/>
            <person name="Chertkov O."/>
            <person name="Brettin T."/>
            <person name="Bruce D."/>
            <person name="Han C."/>
            <person name="Tapia R."/>
            <person name="Gilna P."/>
            <person name="Schmutz J."/>
            <person name="Larimer F."/>
            <person name="Land M."/>
            <person name="Hauser L."/>
            <person name="Kyrpides N."/>
            <person name="Mikhailova N."/>
            <person name="Richardson P."/>
        </authorList>
    </citation>
    <scope>NUCLEOTIDE SEQUENCE</scope>
    <source>
        <strain evidence="1">BNC1</strain>
    </source>
</reference>
<dbReference type="KEGG" id="mes:Meso_1303"/>
<dbReference type="STRING" id="266779.Meso_1303"/>
<dbReference type="eggNOG" id="ENOG502ZIY4">
    <property type="taxonomic scope" value="Bacteria"/>
</dbReference>
<dbReference type="AlphaFoldDB" id="Q11IS6"/>
<dbReference type="HOGENOM" id="CLU_200304_0_0_5"/>
<accession>Q11IS6</accession>